<comment type="subunit">
    <text evidence="2 10">Heterotrimer of A, B and C subunits.</text>
</comment>
<dbReference type="InterPro" id="IPR036928">
    <property type="entry name" value="AS_sf"/>
</dbReference>
<dbReference type="EC" id="6.3.5.7" evidence="3 10"/>
<dbReference type="PANTHER" id="PTHR11895">
    <property type="entry name" value="TRANSAMIDASE"/>
    <property type="match status" value="1"/>
</dbReference>
<evidence type="ECO:0000256" key="1">
    <source>
        <dbReference type="ARBA" id="ARBA00008069"/>
    </source>
</evidence>
<evidence type="ECO:0000313" key="13">
    <source>
        <dbReference type="Proteomes" id="UP000002171"/>
    </source>
</evidence>
<evidence type="ECO:0000256" key="9">
    <source>
        <dbReference type="ARBA" id="ARBA00047407"/>
    </source>
</evidence>
<dbReference type="InterPro" id="IPR023631">
    <property type="entry name" value="Amidase_dom"/>
</dbReference>
<dbReference type="RefSeq" id="WP_007022321.1">
    <property type="nucleotide sequence ID" value="NZ_CH724127.1"/>
</dbReference>
<keyword evidence="8 10" id="KW-0648">Protein biosynthesis</keyword>
<evidence type="ECO:0000256" key="10">
    <source>
        <dbReference type="HAMAP-Rule" id="MF_00120"/>
    </source>
</evidence>
<keyword evidence="6 10" id="KW-0547">Nucleotide-binding</keyword>
<dbReference type="HAMAP" id="MF_00120">
    <property type="entry name" value="GatA"/>
    <property type="match status" value="1"/>
</dbReference>
<dbReference type="InterPro" id="IPR000120">
    <property type="entry name" value="Amidase"/>
</dbReference>
<feature type="active site" description="Acyl-ester intermediate" evidence="10">
    <location>
        <position position="175"/>
    </location>
</feature>
<dbReference type="GO" id="GO:0006412">
    <property type="term" value="P:translation"/>
    <property type="evidence" value="ECO:0007669"/>
    <property type="project" value="UniProtKB-UniRule"/>
</dbReference>
<comment type="caution">
    <text evidence="12">The sequence shown here is derived from an EMBL/GenBank/DDBJ whole genome shotgun (WGS) entry which is preliminary data.</text>
</comment>
<dbReference type="GO" id="GO:0016740">
    <property type="term" value="F:transferase activity"/>
    <property type="evidence" value="ECO:0007669"/>
    <property type="project" value="UniProtKB-KW"/>
</dbReference>
<evidence type="ECO:0000256" key="3">
    <source>
        <dbReference type="ARBA" id="ARBA00012739"/>
    </source>
</evidence>
<comment type="function">
    <text evidence="10">Allows the formation of correctly charged Gln-tRNA(Gln) through the transamidation of misacylated Glu-tRNA(Gln) in organisms which lack glutaminyl-tRNA synthetase. The reaction takes place in the presence of glutamine and ATP through an activated gamma-phospho-Glu-tRNA(Gln).</text>
</comment>
<dbReference type="InterPro" id="IPR004412">
    <property type="entry name" value="GatA"/>
</dbReference>
<feature type="domain" description="Amidase" evidence="11">
    <location>
        <begin position="22"/>
        <end position="463"/>
    </location>
</feature>
<dbReference type="NCBIfam" id="TIGR00132">
    <property type="entry name" value="gatA"/>
    <property type="match status" value="1"/>
</dbReference>
<dbReference type="EMBL" id="AAOW01000011">
    <property type="protein sequence ID" value="EAR61045.1"/>
    <property type="molecule type" value="Genomic_DNA"/>
</dbReference>
<comment type="catalytic activity">
    <reaction evidence="9 10">
        <text>L-glutamyl-tRNA(Gln) + L-glutamine + ATP + H2O = L-glutaminyl-tRNA(Gln) + L-glutamate + ADP + phosphate + H(+)</text>
        <dbReference type="Rhea" id="RHEA:17521"/>
        <dbReference type="Rhea" id="RHEA-COMP:9681"/>
        <dbReference type="Rhea" id="RHEA-COMP:9684"/>
        <dbReference type="ChEBI" id="CHEBI:15377"/>
        <dbReference type="ChEBI" id="CHEBI:15378"/>
        <dbReference type="ChEBI" id="CHEBI:29985"/>
        <dbReference type="ChEBI" id="CHEBI:30616"/>
        <dbReference type="ChEBI" id="CHEBI:43474"/>
        <dbReference type="ChEBI" id="CHEBI:58359"/>
        <dbReference type="ChEBI" id="CHEBI:78520"/>
        <dbReference type="ChEBI" id="CHEBI:78521"/>
        <dbReference type="ChEBI" id="CHEBI:456216"/>
        <dbReference type="EC" id="6.3.5.7"/>
    </reaction>
</comment>
<keyword evidence="12" id="KW-0808">Transferase</keyword>
<dbReference type="Pfam" id="PF01425">
    <property type="entry name" value="Amidase"/>
    <property type="match status" value="1"/>
</dbReference>
<protein>
    <recommendedName>
        <fullName evidence="4 10">Glutamyl-tRNA(Gln) amidotransferase subunit A</fullName>
        <shortName evidence="10">Glu-ADT subunit A</shortName>
        <ecNumber evidence="3 10">6.3.5.7</ecNumber>
    </recommendedName>
</protein>
<evidence type="ECO:0000256" key="4">
    <source>
        <dbReference type="ARBA" id="ARBA00014428"/>
    </source>
</evidence>
<dbReference type="GO" id="GO:0005524">
    <property type="term" value="F:ATP binding"/>
    <property type="evidence" value="ECO:0007669"/>
    <property type="project" value="UniProtKB-KW"/>
</dbReference>
<accession>A0A7U8GSG3</accession>
<evidence type="ECO:0000259" key="11">
    <source>
        <dbReference type="Pfam" id="PF01425"/>
    </source>
</evidence>
<reference evidence="12 13" key="1">
    <citation type="submission" date="2006-02" db="EMBL/GenBank/DDBJ databases">
        <authorList>
            <person name="Pinhassi J."/>
            <person name="Pedros-Alio C."/>
            <person name="Ferriera S."/>
            <person name="Johnson J."/>
            <person name="Kravitz S."/>
            <person name="Halpern A."/>
            <person name="Remington K."/>
            <person name="Beeson K."/>
            <person name="Tran B."/>
            <person name="Rogers Y.-H."/>
            <person name="Friedman R."/>
            <person name="Venter J.C."/>
        </authorList>
    </citation>
    <scope>NUCLEOTIDE SEQUENCE [LARGE SCALE GENOMIC DNA]</scope>
    <source>
        <strain evidence="12 13">MED92</strain>
    </source>
</reference>
<name>A0A7U8GSG3_NEPCE</name>
<organism evidence="12 13">
    <name type="scientific">Neptuniibacter caesariensis</name>
    <dbReference type="NCBI Taxonomy" id="207954"/>
    <lineage>
        <taxon>Bacteria</taxon>
        <taxon>Pseudomonadati</taxon>
        <taxon>Pseudomonadota</taxon>
        <taxon>Gammaproteobacteria</taxon>
        <taxon>Oceanospirillales</taxon>
        <taxon>Oceanospirillaceae</taxon>
        <taxon>Neptuniibacter</taxon>
    </lineage>
</organism>
<evidence type="ECO:0000256" key="2">
    <source>
        <dbReference type="ARBA" id="ARBA00011123"/>
    </source>
</evidence>
<dbReference type="Proteomes" id="UP000002171">
    <property type="component" value="Unassembled WGS sequence"/>
</dbReference>
<dbReference type="OrthoDB" id="8872210at2"/>
<dbReference type="AlphaFoldDB" id="A0A7U8GSG3"/>
<keyword evidence="5 10" id="KW-0436">Ligase</keyword>
<dbReference type="PANTHER" id="PTHR11895:SF151">
    <property type="entry name" value="GLUTAMYL-TRNA(GLN) AMIDOTRANSFERASE SUBUNIT A"/>
    <property type="match status" value="1"/>
</dbReference>
<feature type="active site" description="Charge relay system" evidence="10">
    <location>
        <position position="151"/>
    </location>
</feature>
<keyword evidence="13" id="KW-1185">Reference proteome</keyword>
<dbReference type="GO" id="GO:0030956">
    <property type="term" value="C:glutamyl-tRNA(Gln) amidotransferase complex"/>
    <property type="evidence" value="ECO:0007669"/>
    <property type="project" value="InterPro"/>
</dbReference>
<dbReference type="InterPro" id="IPR020556">
    <property type="entry name" value="Amidase_CS"/>
</dbReference>
<evidence type="ECO:0000256" key="8">
    <source>
        <dbReference type="ARBA" id="ARBA00022917"/>
    </source>
</evidence>
<dbReference type="SUPFAM" id="SSF75304">
    <property type="entry name" value="Amidase signature (AS) enzymes"/>
    <property type="match status" value="1"/>
</dbReference>
<evidence type="ECO:0000256" key="7">
    <source>
        <dbReference type="ARBA" id="ARBA00022840"/>
    </source>
</evidence>
<dbReference type="Gene3D" id="3.90.1300.10">
    <property type="entry name" value="Amidase signature (AS) domain"/>
    <property type="match status" value="1"/>
</dbReference>
<sequence>MFDKTLAELAQGLKAGEFSSVELTQAYLNRIKAEDSKYNSFITVTEEQALAQAKTADEAIAAGTAGAFTGLPFAHKDIFCTQGVRTSCASKMLDNFISPYNATVVEKFNAAGGVMLGKTNMDEFAMGSSNESSFYGVAKNPWDTECVPGGSSGGSAAAVAAQLAPAATGTDTGGSIRQPAALCGITGLKPTYGRVSRFGMIAFASSLDQGGPMTKTAEDAAMMLNVMAGFDKNDSTSVDREVPDYTADLNKPLDGLTIGLPKEFFMDDLDSEIAERTQAAIKEFEKLGATVKEVSLPNTALSIPAYYIIAPAEASSNLSRFDGVRYGYRCENPVDLEDLYKRSRGEGFGAEVKRRIMIGAYALSEGFYDAYYNKAQQIRRLIRDDYAKVLSEVDVIMGPTTPHPAFKIGEKTSDPVAMYMEDIFTISLNLAGLPGMSVPCGTVNGLPTGLQIIGDYFAEQKLLNVAHQFQLATDWHTQSPQGI</sequence>
<dbReference type="GO" id="GO:0050567">
    <property type="term" value="F:glutaminyl-tRNA synthase (glutamine-hydrolyzing) activity"/>
    <property type="evidence" value="ECO:0007669"/>
    <property type="project" value="UniProtKB-UniRule"/>
</dbReference>
<evidence type="ECO:0000256" key="6">
    <source>
        <dbReference type="ARBA" id="ARBA00022741"/>
    </source>
</evidence>
<comment type="similarity">
    <text evidence="1 10">Belongs to the amidase family. GatA subfamily.</text>
</comment>
<evidence type="ECO:0000313" key="12">
    <source>
        <dbReference type="EMBL" id="EAR61045.1"/>
    </source>
</evidence>
<keyword evidence="7 10" id="KW-0067">ATP-binding</keyword>
<gene>
    <name evidence="10" type="primary">gatA</name>
    <name evidence="12" type="ORF">MED92_01509</name>
</gene>
<evidence type="ECO:0000256" key="5">
    <source>
        <dbReference type="ARBA" id="ARBA00022598"/>
    </source>
</evidence>
<dbReference type="PROSITE" id="PS00571">
    <property type="entry name" value="AMIDASES"/>
    <property type="match status" value="1"/>
</dbReference>
<feature type="active site" description="Charge relay system" evidence="10">
    <location>
        <position position="76"/>
    </location>
</feature>
<proteinExistence type="inferred from homology"/>